<evidence type="ECO:0000313" key="1">
    <source>
        <dbReference type="EMBL" id="QSE96414.1"/>
    </source>
</evidence>
<name>A0A974ZZN0_9BACT</name>
<dbReference type="KEGG" id="fuv:JR347_13050"/>
<dbReference type="EMBL" id="CP070608">
    <property type="protein sequence ID" value="QSE96522.1"/>
    <property type="molecule type" value="Genomic_DNA"/>
</dbReference>
<evidence type="ECO:0000313" key="3">
    <source>
        <dbReference type="Proteomes" id="UP000662783"/>
    </source>
</evidence>
<evidence type="ECO:0000313" key="2">
    <source>
        <dbReference type="EMBL" id="QSE96522.1"/>
    </source>
</evidence>
<dbReference type="KEGG" id="fuv:JR347_12440"/>
<dbReference type="Proteomes" id="UP000662783">
    <property type="component" value="Chromosome"/>
</dbReference>
<protein>
    <submittedName>
        <fullName evidence="1">Uncharacterized protein</fullName>
    </submittedName>
</protein>
<accession>A0A974ZZN0</accession>
<organism evidence="1 3">
    <name type="scientific">Fulvivirga lutea</name>
    <dbReference type="NCBI Taxonomy" id="2810512"/>
    <lineage>
        <taxon>Bacteria</taxon>
        <taxon>Pseudomonadati</taxon>
        <taxon>Bacteroidota</taxon>
        <taxon>Cytophagia</taxon>
        <taxon>Cytophagales</taxon>
        <taxon>Fulvivirgaceae</taxon>
        <taxon>Fulvivirga</taxon>
    </lineage>
</organism>
<dbReference type="AlphaFoldDB" id="A0A974ZZN0"/>
<reference evidence="1" key="1">
    <citation type="submission" date="2021-02" db="EMBL/GenBank/DDBJ databases">
        <title>Fulvivirga sp. S481 isolated from sea water.</title>
        <authorList>
            <person name="Bae S.S."/>
            <person name="Baek K."/>
        </authorList>
    </citation>
    <scope>NUCLEOTIDE SEQUENCE</scope>
    <source>
        <strain evidence="1">S481</strain>
    </source>
</reference>
<gene>
    <name evidence="1" type="ORF">JR347_12440</name>
    <name evidence="2" type="ORF">JR347_13050</name>
</gene>
<keyword evidence="3" id="KW-1185">Reference proteome</keyword>
<sequence length="81" mass="9948">MSEFEKKRIDREFQLFTARNFENPKRCKNLDQIRFYVQELSAKVEEFKSRFNYVPSKAYTLLTQYNQIQNKMVFAEFKNAY</sequence>
<proteinExistence type="predicted"/>
<dbReference type="RefSeq" id="WP_205720930.1">
    <property type="nucleotide sequence ID" value="NZ_CP070608.1"/>
</dbReference>
<dbReference type="EMBL" id="CP070608">
    <property type="protein sequence ID" value="QSE96414.1"/>
    <property type="molecule type" value="Genomic_DNA"/>
</dbReference>